<dbReference type="SUPFAM" id="SSF51905">
    <property type="entry name" value="FAD/NAD(P)-binding domain"/>
    <property type="match status" value="1"/>
</dbReference>
<dbReference type="InterPro" id="IPR050982">
    <property type="entry name" value="Auxin_biosynth/cation_transpt"/>
</dbReference>
<dbReference type="Pfam" id="PF13738">
    <property type="entry name" value="Pyr_redox_3"/>
    <property type="match status" value="1"/>
</dbReference>
<evidence type="ECO:0000313" key="2">
    <source>
        <dbReference type="EMBL" id="KAL2870148.1"/>
    </source>
</evidence>
<dbReference type="InterPro" id="IPR032710">
    <property type="entry name" value="NTF2-like_dom_sf"/>
</dbReference>
<sequence length="616" mass="68010">MASKDRIEPGSFNVPVGKFPATCTSTNVDAHAVATDVVDRLNASLAKKDIPAITALFLDDGFWRDHLCLGWDFRTAKGRDAIAALLANSSELVKRVEIDRSTAFRAPQVGAIDAFGEVMGVQFFITVTTPVGTGRGVIRLAEKDGKWPIYTLYTALQTITGHEEKVHHHRPFGVTHGEVVDRRNWQDRRDAERTLSGGEQPAVVIVGAGQSGLSIAARLKMLGVNALIVDEEDRIGDNWRRRYHHLVLHDPVWFDHMPYLPFPSNWPVFTPKDKLAEFFECYAKLLELNVWTRTGVKASSWDEGKKEWTLELVRRGEDGSSETRTLHPRHIIQATGHSGEKNLPGFKGVDSFKGTRICHSSDFHGAPQNGAGRKAVVVGSCNSAHDIAQDYYEKGYDVTIVQRSSTCVISSDSIVNIGLKGLYEEGGPPVDDSDLFLYSIPSEQFKAQQVKLTALENQHDKALLDGLAKAGFKVDRGPDDAGLLMKYWQRGGGYTIEVGAGQLIVEGKIRVKQGQEVAEIIPAGIRFGDGSELEADEIVFATGYQNMRTQTRLIFGDAVADRVSSVWGLDEEGEFRTMWRRSGHPGFWFMGGNLALGRYYSQLLALQIVAAERGLA</sequence>
<evidence type="ECO:0008006" key="4">
    <source>
        <dbReference type="Google" id="ProtNLM"/>
    </source>
</evidence>
<dbReference type="SUPFAM" id="SSF54427">
    <property type="entry name" value="NTF2-like"/>
    <property type="match status" value="1"/>
</dbReference>
<keyword evidence="1" id="KW-0560">Oxidoreductase</keyword>
<dbReference type="Gene3D" id="3.50.50.60">
    <property type="entry name" value="FAD/NAD(P)-binding domain"/>
    <property type="match status" value="1"/>
</dbReference>
<dbReference type="RefSeq" id="XP_070889127.1">
    <property type="nucleotide sequence ID" value="XM_071027100.1"/>
</dbReference>
<comment type="caution">
    <text evidence="2">The sequence shown here is derived from an EMBL/GenBank/DDBJ whole genome shotgun (WGS) entry which is preliminary data.</text>
</comment>
<accession>A0ABR4M2S0</accession>
<evidence type="ECO:0000256" key="1">
    <source>
        <dbReference type="ARBA" id="ARBA00023002"/>
    </source>
</evidence>
<evidence type="ECO:0000313" key="3">
    <source>
        <dbReference type="Proteomes" id="UP001610432"/>
    </source>
</evidence>
<dbReference type="GeneID" id="98142172"/>
<dbReference type="Gene3D" id="3.10.450.50">
    <property type="match status" value="1"/>
</dbReference>
<proteinExistence type="predicted"/>
<dbReference type="EMBL" id="JBFXLQ010000007">
    <property type="protein sequence ID" value="KAL2870148.1"/>
    <property type="molecule type" value="Genomic_DNA"/>
</dbReference>
<organism evidence="2 3">
    <name type="scientific">Aspergillus lucknowensis</name>
    <dbReference type="NCBI Taxonomy" id="176173"/>
    <lineage>
        <taxon>Eukaryota</taxon>
        <taxon>Fungi</taxon>
        <taxon>Dikarya</taxon>
        <taxon>Ascomycota</taxon>
        <taxon>Pezizomycotina</taxon>
        <taxon>Eurotiomycetes</taxon>
        <taxon>Eurotiomycetidae</taxon>
        <taxon>Eurotiales</taxon>
        <taxon>Aspergillaceae</taxon>
        <taxon>Aspergillus</taxon>
        <taxon>Aspergillus subgen. Nidulantes</taxon>
    </lineage>
</organism>
<keyword evidence="3" id="KW-1185">Reference proteome</keyword>
<name>A0ABR4M2S0_9EURO</name>
<dbReference type="InterPro" id="IPR036188">
    <property type="entry name" value="FAD/NAD-bd_sf"/>
</dbReference>
<gene>
    <name evidence="2" type="ORF">BJX67DRAFT_308009</name>
</gene>
<reference evidence="2 3" key="1">
    <citation type="submission" date="2024-07" db="EMBL/GenBank/DDBJ databases">
        <title>Section-level genome sequencing and comparative genomics of Aspergillus sections Usti and Cavernicolus.</title>
        <authorList>
            <consortium name="Lawrence Berkeley National Laboratory"/>
            <person name="Nybo J.L."/>
            <person name="Vesth T.C."/>
            <person name="Theobald S."/>
            <person name="Frisvad J.C."/>
            <person name="Larsen T.O."/>
            <person name="Kjaerboelling I."/>
            <person name="Rothschild-Mancinelli K."/>
            <person name="Lyhne E.K."/>
            <person name="Kogle M.E."/>
            <person name="Barry K."/>
            <person name="Clum A."/>
            <person name="Na H."/>
            <person name="Ledsgaard L."/>
            <person name="Lin J."/>
            <person name="Lipzen A."/>
            <person name="Kuo A."/>
            <person name="Riley R."/>
            <person name="Mondo S."/>
            <person name="Labutti K."/>
            <person name="Haridas S."/>
            <person name="Pangalinan J."/>
            <person name="Salamov A.A."/>
            <person name="Simmons B.A."/>
            <person name="Magnuson J.K."/>
            <person name="Chen J."/>
            <person name="Drula E."/>
            <person name="Henrissat B."/>
            <person name="Wiebenga A."/>
            <person name="Lubbers R.J."/>
            <person name="Gomes A.C."/>
            <person name="Macurrencykelacurrency M.R."/>
            <person name="Stajich J."/>
            <person name="Grigoriev I.V."/>
            <person name="Mortensen U.H."/>
            <person name="De Vries R.P."/>
            <person name="Baker S.E."/>
            <person name="Andersen M.R."/>
        </authorList>
    </citation>
    <scope>NUCLEOTIDE SEQUENCE [LARGE SCALE GENOMIC DNA]</scope>
    <source>
        <strain evidence="2 3">CBS 449.75</strain>
    </source>
</reference>
<protein>
    <recommendedName>
        <fullName evidence="4">FAD/NAD(P)-binding domain-containing protein</fullName>
    </recommendedName>
</protein>
<dbReference type="Proteomes" id="UP001610432">
    <property type="component" value="Unassembled WGS sequence"/>
</dbReference>
<dbReference type="PANTHER" id="PTHR43539">
    <property type="entry name" value="FLAVIN-BINDING MONOOXYGENASE-LIKE PROTEIN (AFU_ORTHOLOGUE AFUA_4G09220)"/>
    <property type="match status" value="1"/>
</dbReference>
<dbReference type="PANTHER" id="PTHR43539:SF68">
    <property type="entry name" value="FLAVIN-BINDING MONOOXYGENASE-LIKE PROTEIN (AFU_ORTHOLOGUE AFUA_4G09220)"/>
    <property type="match status" value="1"/>
</dbReference>